<feature type="domain" description="MYND-type" evidence="5">
    <location>
        <begin position="4"/>
        <end position="40"/>
    </location>
</feature>
<keyword evidence="2 4" id="KW-0863">Zinc-finger</keyword>
<dbReference type="AlphaFoldDB" id="A0A1L7XG66"/>
<name>A0A1L7XG66_9HELO</name>
<dbReference type="PROSITE" id="PS01360">
    <property type="entry name" value="ZF_MYND_1"/>
    <property type="match status" value="1"/>
</dbReference>
<dbReference type="Gene3D" id="6.10.140.2220">
    <property type="match status" value="1"/>
</dbReference>
<dbReference type="Proteomes" id="UP000184330">
    <property type="component" value="Unassembled WGS sequence"/>
</dbReference>
<gene>
    <name evidence="6" type="ORF">PAC_13911</name>
</gene>
<keyword evidence="7" id="KW-1185">Reference proteome</keyword>
<evidence type="ECO:0000256" key="3">
    <source>
        <dbReference type="ARBA" id="ARBA00022833"/>
    </source>
</evidence>
<dbReference type="SUPFAM" id="SSF144232">
    <property type="entry name" value="HIT/MYND zinc finger-like"/>
    <property type="match status" value="1"/>
</dbReference>
<dbReference type="EMBL" id="FJOG01000025">
    <property type="protein sequence ID" value="CZR64014.1"/>
    <property type="molecule type" value="Genomic_DNA"/>
</dbReference>
<sequence>MTRCTVCNAPHASDCATCHSIAYCSDKCRSEDAAVHNLICQEFANLSNGNPKPEKSAFLAIMLLPDATTPKLVWLKGDKMYELEITKAGKDALTTTSRYYLGGGKGGGKPTPDRQRIKTKFDLDHTIAHRWSGEIVIVGLVGMNQVNQDFEEYQDVTAADLHVASHNFKSFGDGVGVTETLNLHGHVVDHRKFETASMMALLTDIYTGKVGKTVKGVKVFCDYDEKVLRKGKYAEIVMDYAHHHEIFNLKAASITAMMKMPLIMYRYPDGSQARVRSLKLAPLPSQNMEAWLLNLDFDVDSSSWGKTKEVIWTKEKIGNVWVARDDRRDITVQQVEAIVSFCCVHLYAVLVSDEILRDEKLSAEDLSKQRKKLLEEHVCKEKFEIFFKQMKAEKVRKGNRAWKDAVSPYSVS</sequence>
<protein>
    <recommendedName>
        <fullName evidence="5">MYND-type domain-containing protein</fullName>
    </recommendedName>
</protein>
<proteinExistence type="predicted"/>
<evidence type="ECO:0000256" key="4">
    <source>
        <dbReference type="PROSITE-ProRule" id="PRU00134"/>
    </source>
</evidence>
<keyword evidence="3" id="KW-0862">Zinc</keyword>
<dbReference type="GO" id="GO:0008270">
    <property type="term" value="F:zinc ion binding"/>
    <property type="evidence" value="ECO:0007669"/>
    <property type="project" value="UniProtKB-KW"/>
</dbReference>
<reference evidence="6 7" key="1">
    <citation type="submission" date="2016-03" db="EMBL/GenBank/DDBJ databases">
        <authorList>
            <person name="Ploux O."/>
        </authorList>
    </citation>
    <scope>NUCLEOTIDE SEQUENCE [LARGE SCALE GENOMIC DNA]</scope>
    <source>
        <strain evidence="6 7">UAMH 11012</strain>
    </source>
</reference>
<evidence type="ECO:0000259" key="5">
    <source>
        <dbReference type="PROSITE" id="PS50865"/>
    </source>
</evidence>
<keyword evidence="1" id="KW-0479">Metal-binding</keyword>
<dbReference type="Pfam" id="PF01753">
    <property type="entry name" value="zf-MYND"/>
    <property type="match status" value="1"/>
</dbReference>
<dbReference type="OrthoDB" id="437457at2759"/>
<dbReference type="InterPro" id="IPR002893">
    <property type="entry name" value="Znf_MYND"/>
</dbReference>
<evidence type="ECO:0000256" key="2">
    <source>
        <dbReference type="ARBA" id="ARBA00022771"/>
    </source>
</evidence>
<dbReference type="STRING" id="576137.A0A1L7XG66"/>
<dbReference type="PROSITE" id="PS50865">
    <property type="entry name" value="ZF_MYND_2"/>
    <property type="match status" value="1"/>
</dbReference>
<organism evidence="6 7">
    <name type="scientific">Phialocephala subalpina</name>
    <dbReference type="NCBI Taxonomy" id="576137"/>
    <lineage>
        <taxon>Eukaryota</taxon>
        <taxon>Fungi</taxon>
        <taxon>Dikarya</taxon>
        <taxon>Ascomycota</taxon>
        <taxon>Pezizomycotina</taxon>
        <taxon>Leotiomycetes</taxon>
        <taxon>Helotiales</taxon>
        <taxon>Mollisiaceae</taxon>
        <taxon>Phialocephala</taxon>
        <taxon>Phialocephala fortinii species complex</taxon>
    </lineage>
</organism>
<evidence type="ECO:0000313" key="7">
    <source>
        <dbReference type="Proteomes" id="UP000184330"/>
    </source>
</evidence>
<accession>A0A1L7XG66</accession>
<evidence type="ECO:0000313" key="6">
    <source>
        <dbReference type="EMBL" id="CZR64014.1"/>
    </source>
</evidence>
<evidence type="ECO:0000256" key="1">
    <source>
        <dbReference type="ARBA" id="ARBA00022723"/>
    </source>
</evidence>